<dbReference type="GO" id="GO:0005886">
    <property type="term" value="C:plasma membrane"/>
    <property type="evidence" value="ECO:0007669"/>
    <property type="project" value="UniProtKB-SubCell"/>
</dbReference>
<evidence type="ECO:0000256" key="7">
    <source>
        <dbReference type="ARBA" id="ARBA00023065"/>
    </source>
</evidence>
<keyword evidence="7 10" id="KW-0406">Ion transport</keyword>
<dbReference type="Gene3D" id="1.10.1200.120">
    <property type="entry name" value="Large-conductance mechanosensitive channel, MscL, domain 1"/>
    <property type="match status" value="1"/>
</dbReference>
<dbReference type="SUPFAM" id="SSF81330">
    <property type="entry name" value="Gated mechanosensitive channel"/>
    <property type="match status" value="1"/>
</dbReference>
<evidence type="ECO:0000256" key="4">
    <source>
        <dbReference type="ARBA" id="ARBA00022475"/>
    </source>
</evidence>
<dbReference type="PANTHER" id="PTHR30266:SF2">
    <property type="entry name" value="LARGE-CONDUCTANCE MECHANOSENSITIVE CHANNEL"/>
    <property type="match status" value="1"/>
</dbReference>
<keyword evidence="8 10" id="KW-0472">Membrane</keyword>
<evidence type="ECO:0000256" key="1">
    <source>
        <dbReference type="ARBA" id="ARBA00004651"/>
    </source>
</evidence>
<dbReference type="InterPro" id="IPR036019">
    <property type="entry name" value="MscL_channel"/>
</dbReference>
<dbReference type="HAMAP" id="MF_00115">
    <property type="entry name" value="MscL"/>
    <property type="match status" value="1"/>
</dbReference>
<comment type="subunit">
    <text evidence="10">Homopentamer.</text>
</comment>
<comment type="caution">
    <text evidence="10">Lacks conserved residue(s) required for the propagation of feature annotation.</text>
</comment>
<evidence type="ECO:0000256" key="3">
    <source>
        <dbReference type="ARBA" id="ARBA00022448"/>
    </source>
</evidence>
<dbReference type="Proteomes" id="UP000006583">
    <property type="component" value="Chromosome"/>
</dbReference>
<dbReference type="STRING" id="795359.TOPB45_0152"/>
<evidence type="ECO:0000256" key="9">
    <source>
        <dbReference type="ARBA" id="ARBA00023303"/>
    </source>
</evidence>
<evidence type="ECO:0000256" key="10">
    <source>
        <dbReference type="HAMAP-Rule" id="MF_00115"/>
    </source>
</evidence>
<feature type="transmembrane region" description="Helical" evidence="10">
    <location>
        <begin position="65"/>
        <end position="85"/>
    </location>
</feature>
<dbReference type="PATRIC" id="fig|795359.3.peg.151"/>
<protein>
    <recommendedName>
        <fullName evidence="10">Large-conductance mechanosensitive channel</fullName>
    </recommendedName>
</protein>
<keyword evidence="4 10" id="KW-1003">Cell membrane</keyword>
<name>F8C460_THEGP</name>
<evidence type="ECO:0000313" key="12">
    <source>
        <dbReference type="Proteomes" id="UP000006583"/>
    </source>
</evidence>
<dbReference type="PROSITE" id="PS01327">
    <property type="entry name" value="MSCL"/>
    <property type="match status" value="1"/>
</dbReference>
<dbReference type="eggNOG" id="COG1970">
    <property type="taxonomic scope" value="Bacteria"/>
</dbReference>
<sequence length="123" mass="13470">MLKGYKEFIMRGNVIDIAVAVVIGTAFGQVVNSLVADVITPVIGTLIGVPDFSGLKIGPIVLGRFLNAIINFLFVSTAIYFLVIVPMNELAKRKKEETKETPVEPSEEVKLLREILAELKKKA</sequence>
<reference evidence="11 12" key="1">
    <citation type="journal article" date="2013" name="Genome Announc.">
        <title>Complete genome sequence of the hyperthermophilic sulfate-reducing bacterium Thermodesulfobacterium geofontis OPF15T.</title>
        <authorList>
            <person name="Elkins J.G."/>
            <person name="Hamilton-Brehm S.D."/>
            <person name="Lucas S."/>
            <person name="Han J."/>
            <person name="Lapidus A."/>
            <person name="Cheng J.F."/>
            <person name="Goodwin L.A."/>
            <person name="Pitluck S."/>
            <person name="Peters L."/>
            <person name="Mikhailova N."/>
            <person name="Davenport K.W."/>
            <person name="Detter J.C."/>
            <person name="Han C.S."/>
            <person name="Tapia R."/>
            <person name="Land M.L."/>
            <person name="Hauser L."/>
            <person name="Kyrpides N.C."/>
            <person name="Ivanova N.N."/>
            <person name="Pagani I."/>
            <person name="Bruce D."/>
            <person name="Woyke T."/>
            <person name="Cottingham R.W."/>
        </authorList>
    </citation>
    <scope>NUCLEOTIDE SEQUENCE [LARGE SCALE GENOMIC DNA]</scope>
    <source>
        <strain evidence="11 12">OPF15</strain>
    </source>
</reference>
<evidence type="ECO:0000256" key="6">
    <source>
        <dbReference type="ARBA" id="ARBA00022989"/>
    </source>
</evidence>
<evidence type="ECO:0000256" key="2">
    <source>
        <dbReference type="ARBA" id="ARBA00007254"/>
    </source>
</evidence>
<dbReference type="PRINTS" id="PR01264">
    <property type="entry name" value="MECHCHANNEL"/>
</dbReference>
<accession>F8C460</accession>
<dbReference type="NCBIfam" id="TIGR00220">
    <property type="entry name" value="mscL"/>
    <property type="match status" value="1"/>
</dbReference>
<comment type="function">
    <text evidence="10">Channel that opens in response to stretch forces in the membrane lipid bilayer. May participate in the regulation of osmotic pressure changes within the cell.</text>
</comment>
<dbReference type="OrthoDB" id="9810350at2"/>
<dbReference type="InterPro" id="IPR037673">
    <property type="entry name" value="MSC/AndL"/>
</dbReference>
<dbReference type="InterPro" id="IPR019823">
    <property type="entry name" value="Mechanosensitive_channel_CS"/>
</dbReference>
<dbReference type="HOGENOM" id="CLU_095787_1_0_0"/>
<dbReference type="EMBL" id="CP002829">
    <property type="protein sequence ID" value="AEH22268.1"/>
    <property type="molecule type" value="Genomic_DNA"/>
</dbReference>
<organism evidence="11 12">
    <name type="scientific">Thermodesulfobacterium geofontis (strain OPF15)</name>
    <dbReference type="NCBI Taxonomy" id="795359"/>
    <lineage>
        <taxon>Bacteria</taxon>
        <taxon>Pseudomonadati</taxon>
        <taxon>Thermodesulfobacteriota</taxon>
        <taxon>Thermodesulfobacteria</taxon>
        <taxon>Thermodesulfobacteriales</taxon>
        <taxon>Thermodesulfobacteriaceae</taxon>
        <taxon>Thermodesulfobacterium</taxon>
    </lineage>
</organism>
<dbReference type="KEGG" id="top:TOPB45_0152"/>
<keyword evidence="10" id="KW-0997">Cell inner membrane</keyword>
<dbReference type="RefSeq" id="WP_013908968.1">
    <property type="nucleotide sequence ID" value="NC_015682.1"/>
</dbReference>
<comment type="similarity">
    <text evidence="2 10">Belongs to the MscL family.</text>
</comment>
<dbReference type="PANTHER" id="PTHR30266">
    <property type="entry name" value="MECHANOSENSITIVE CHANNEL MSCL"/>
    <property type="match status" value="1"/>
</dbReference>
<dbReference type="GO" id="GO:0008381">
    <property type="term" value="F:mechanosensitive monoatomic ion channel activity"/>
    <property type="evidence" value="ECO:0007669"/>
    <property type="project" value="UniProtKB-UniRule"/>
</dbReference>
<dbReference type="AlphaFoldDB" id="F8C460"/>
<gene>
    <name evidence="10" type="primary">mscL</name>
    <name evidence="11" type="ordered locus">TOPB45_0152</name>
</gene>
<dbReference type="InterPro" id="IPR001185">
    <property type="entry name" value="MS_channel"/>
</dbReference>
<evidence type="ECO:0000256" key="5">
    <source>
        <dbReference type="ARBA" id="ARBA00022692"/>
    </source>
</evidence>
<keyword evidence="5 10" id="KW-0812">Transmembrane</keyword>
<evidence type="ECO:0000256" key="8">
    <source>
        <dbReference type="ARBA" id="ARBA00023136"/>
    </source>
</evidence>
<keyword evidence="6 10" id="KW-1133">Transmembrane helix</keyword>
<keyword evidence="3 10" id="KW-0813">Transport</keyword>
<evidence type="ECO:0000313" key="11">
    <source>
        <dbReference type="EMBL" id="AEH22268.1"/>
    </source>
</evidence>
<keyword evidence="9 10" id="KW-0407">Ion channel</keyword>
<dbReference type="Pfam" id="PF01741">
    <property type="entry name" value="MscL"/>
    <property type="match status" value="1"/>
</dbReference>
<proteinExistence type="inferred from homology"/>
<comment type="subcellular location">
    <subcellularLocation>
        <location evidence="10">Cell inner membrane</location>
        <topology evidence="10">Multi-pass membrane protein</topology>
    </subcellularLocation>
    <subcellularLocation>
        <location evidence="1">Cell membrane</location>
        <topology evidence="1">Multi-pass membrane protein</topology>
    </subcellularLocation>
</comment>
<keyword evidence="12" id="KW-1185">Reference proteome</keyword>